<dbReference type="Proteomes" id="UP000791440">
    <property type="component" value="Unassembled WGS sequence"/>
</dbReference>
<feature type="compositionally biased region" description="Low complexity" evidence="3">
    <location>
        <begin position="86"/>
        <end position="96"/>
    </location>
</feature>
<evidence type="ECO:0000259" key="4">
    <source>
        <dbReference type="PROSITE" id="PS50014"/>
    </source>
</evidence>
<evidence type="ECO:0000256" key="3">
    <source>
        <dbReference type="SAM" id="MobiDB-lite"/>
    </source>
</evidence>
<dbReference type="InterPro" id="IPR036427">
    <property type="entry name" value="Bromodomain-like_sf"/>
</dbReference>
<dbReference type="AlphaFoldDB" id="A0A921YZB3"/>
<feature type="region of interest" description="Disordered" evidence="3">
    <location>
        <begin position="212"/>
        <end position="238"/>
    </location>
</feature>
<feature type="compositionally biased region" description="Polar residues" evidence="3">
    <location>
        <begin position="212"/>
        <end position="225"/>
    </location>
</feature>
<feature type="region of interest" description="Disordered" evidence="3">
    <location>
        <begin position="1052"/>
        <end position="1099"/>
    </location>
</feature>
<evidence type="ECO:0000256" key="2">
    <source>
        <dbReference type="PROSITE-ProRule" id="PRU00035"/>
    </source>
</evidence>
<keyword evidence="6" id="KW-1185">Reference proteome</keyword>
<feature type="compositionally biased region" description="Polar residues" evidence="3">
    <location>
        <begin position="418"/>
        <end position="438"/>
    </location>
</feature>
<feature type="region of interest" description="Disordered" evidence="3">
    <location>
        <begin position="79"/>
        <end position="192"/>
    </location>
</feature>
<feature type="compositionally biased region" description="Basic and acidic residues" evidence="3">
    <location>
        <begin position="152"/>
        <end position="184"/>
    </location>
</feature>
<dbReference type="Pfam" id="PF00439">
    <property type="entry name" value="Bromodomain"/>
    <property type="match status" value="1"/>
</dbReference>
<comment type="caution">
    <text evidence="5">The sequence shown here is derived from an EMBL/GenBank/DDBJ whole genome shotgun (WGS) entry which is preliminary data.</text>
</comment>
<feature type="domain" description="Bromo" evidence="4">
    <location>
        <begin position="975"/>
        <end position="1019"/>
    </location>
</feature>
<name>A0A921YZB3_MANSE</name>
<sequence length="1099" mass="124619">MQEYGSGVSSKSGEYRDNADGGRERGSSHQTEGFPSSHPYTVMQQKNYGCSSKDLSDPNIATYCRVATGIYEATASSQQYQNPRYNNPSVPSFSSPPNSPLVGLVFDPSSPNYSGSGMIGDRSGNSDRRSQSSWSISNQEPIGTGAKKKMIKGHEKRNAYSADPRYHDRCRDNDNERQRKDRNLTSESTSSLDFYVEGERMVSELCNITDSRNEQTNAQKQSQKSNNHDEDKNKPSPSSEALLTALDKIVIHDQIPNQIVQLAIEACTDAENIAIAHHNRPCFKNIHSICAKTRSNVQKSDSAVANLHSQGIPWVIKNFIFSFVRILDGWKGVKELLSEKHDTFSRIENKYYSPNIRECFVQWQAVTKEMLTHIYKTFKCLDHGFTMEQKSFTHNYYATNSAAPRHQNQNKFPPPKAQVSTPRPVNASPQPFNAVQPPWVQNQTQPTCQQYNDGPWPARSAVTYKKFPVVPPPTNFYPLSDQSDIDVYQKTQYKCDPASVREAKPRQSWTITNASDFRALEGLCQDQRELYTQLKHKMDAELGKAPGQPLVSSLSCDLLQRRDMELKAKMIPLSHVEKTLIPSMATAADIRGCYIQKNNSCGDTKEEADFFAAWGQMVQKEPNDFITHHTHNVQIPSNVVTLANNISGPVQFIDPDNDEFHEMTKVYMKPGSYKVPIKPADPGGSFIQGTSPDVIYENSIAEDIGALKIKVQFPTVTLAPQPKYNIESWPCLMTRRSEDIYSEEQKLLSRHGIPCLEMRSSDPLDLLSSMTSDKAWEAAKQSAPKLMDFIHEGSKSDTARLYDALGLCAADEFPDELKQCKTRLDHSESWSPCLSSSFMAKDINSLWNQQAMKNDHVTKNPEQSMFIEDTNKNIDSETKGIDTDDQADIVVNKQEELKENPRCPSFDQSGNYVRDDSQKKSSKPKVTVSGMWYHPKKKKPLPSITVKKFENILTSLAQINEAVFIQHDMDIKVAPRFYEVVKYPMCLHDIATKLKNSSYTEYDQVVQDFRRIFNNVRLYLKSYPDQVMKKNINKISNEFEKMLNEEFQTKWESKQKSVDDSHDTHKKKGDVDCDSHKNEAKHDDCNKKPDPKNAVDDKK</sequence>
<feature type="region of interest" description="Disordered" evidence="3">
    <location>
        <begin position="898"/>
        <end position="926"/>
    </location>
</feature>
<feature type="compositionally biased region" description="Basic and acidic residues" evidence="3">
    <location>
        <begin position="13"/>
        <end position="27"/>
    </location>
</feature>
<organism evidence="5 6">
    <name type="scientific">Manduca sexta</name>
    <name type="common">Tobacco hawkmoth</name>
    <name type="synonym">Tobacco hornworm</name>
    <dbReference type="NCBI Taxonomy" id="7130"/>
    <lineage>
        <taxon>Eukaryota</taxon>
        <taxon>Metazoa</taxon>
        <taxon>Ecdysozoa</taxon>
        <taxon>Arthropoda</taxon>
        <taxon>Hexapoda</taxon>
        <taxon>Insecta</taxon>
        <taxon>Pterygota</taxon>
        <taxon>Neoptera</taxon>
        <taxon>Endopterygota</taxon>
        <taxon>Lepidoptera</taxon>
        <taxon>Glossata</taxon>
        <taxon>Ditrysia</taxon>
        <taxon>Bombycoidea</taxon>
        <taxon>Sphingidae</taxon>
        <taxon>Sphinginae</taxon>
        <taxon>Sphingini</taxon>
        <taxon>Manduca</taxon>
    </lineage>
</organism>
<dbReference type="InterPro" id="IPR001487">
    <property type="entry name" value="Bromodomain"/>
</dbReference>
<dbReference type="SMART" id="SM00297">
    <property type="entry name" value="BROMO"/>
    <property type="match status" value="1"/>
</dbReference>
<proteinExistence type="predicted"/>
<feature type="region of interest" description="Disordered" evidence="3">
    <location>
        <begin position="1"/>
        <end position="42"/>
    </location>
</feature>
<dbReference type="SUPFAM" id="SSF47370">
    <property type="entry name" value="Bromodomain"/>
    <property type="match status" value="1"/>
</dbReference>
<dbReference type="Gene3D" id="1.20.920.10">
    <property type="entry name" value="Bromodomain-like"/>
    <property type="match status" value="1"/>
</dbReference>
<feature type="region of interest" description="Disordered" evidence="3">
    <location>
        <begin position="403"/>
        <end position="438"/>
    </location>
</feature>
<dbReference type="CDD" id="cd04369">
    <property type="entry name" value="Bromodomain"/>
    <property type="match status" value="1"/>
</dbReference>
<accession>A0A921YZB3</accession>
<dbReference type="EMBL" id="JH668345">
    <property type="protein sequence ID" value="KAG6447504.1"/>
    <property type="molecule type" value="Genomic_DNA"/>
</dbReference>
<protein>
    <recommendedName>
        <fullName evidence="4">Bromo domain-containing protein</fullName>
    </recommendedName>
</protein>
<evidence type="ECO:0000256" key="1">
    <source>
        <dbReference type="ARBA" id="ARBA00023117"/>
    </source>
</evidence>
<evidence type="ECO:0000313" key="6">
    <source>
        <dbReference type="Proteomes" id="UP000791440"/>
    </source>
</evidence>
<reference evidence="5" key="2">
    <citation type="submission" date="2020-12" db="EMBL/GenBank/DDBJ databases">
        <authorList>
            <person name="Kanost M."/>
        </authorList>
    </citation>
    <scope>NUCLEOTIDE SEQUENCE</scope>
</reference>
<dbReference type="OrthoDB" id="1742084at2759"/>
<feature type="compositionally biased region" description="Polar residues" evidence="3">
    <location>
        <begin position="28"/>
        <end position="42"/>
    </location>
</feature>
<dbReference type="PROSITE" id="PS50014">
    <property type="entry name" value="BROMODOMAIN_2"/>
    <property type="match status" value="1"/>
</dbReference>
<reference evidence="5" key="1">
    <citation type="journal article" date="2016" name="Insect Biochem. Mol. Biol.">
        <title>Multifaceted biological insights from a draft genome sequence of the tobacco hornworm moth, Manduca sexta.</title>
        <authorList>
            <person name="Kanost M.R."/>
            <person name="Arrese E.L."/>
            <person name="Cao X."/>
            <person name="Chen Y.R."/>
            <person name="Chellapilla S."/>
            <person name="Goldsmith M.R."/>
            <person name="Grosse-Wilde E."/>
            <person name="Heckel D.G."/>
            <person name="Herndon N."/>
            <person name="Jiang H."/>
            <person name="Papanicolaou A."/>
            <person name="Qu J."/>
            <person name="Soulages J.L."/>
            <person name="Vogel H."/>
            <person name="Walters J."/>
            <person name="Waterhouse R.M."/>
            <person name="Ahn S.J."/>
            <person name="Almeida F.C."/>
            <person name="An C."/>
            <person name="Aqrawi P."/>
            <person name="Bretschneider A."/>
            <person name="Bryant W.B."/>
            <person name="Bucks S."/>
            <person name="Chao H."/>
            <person name="Chevignon G."/>
            <person name="Christen J.M."/>
            <person name="Clarke D.F."/>
            <person name="Dittmer N.T."/>
            <person name="Ferguson L.C.F."/>
            <person name="Garavelou S."/>
            <person name="Gordon K.H.J."/>
            <person name="Gunaratna R.T."/>
            <person name="Han Y."/>
            <person name="Hauser F."/>
            <person name="He Y."/>
            <person name="Heidel-Fischer H."/>
            <person name="Hirsh A."/>
            <person name="Hu Y."/>
            <person name="Jiang H."/>
            <person name="Kalra D."/>
            <person name="Klinner C."/>
            <person name="Konig C."/>
            <person name="Kovar C."/>
            <person name="Kroll A.R."/>
            <person name="Kuwar S.S."/>
            <person name="Lee S.L."/>
            <person name="Lehman R."/>
            <person name="Li K."/>
            <person name="Li Z."/>
            <person name="Liang H."/>
            <person name="Lovelace S."/>
            <person name="Lu Z."/>
            <person name="Mansfield J.H."/>
            <person name="McCulloch K.J."/>
            <person name="Mathew T."/>
            <person name="Morton B."/>
            <person name="Muzny D.M."/>
            <person name="Neunemann D."/>
            <person name="Ongeri F."/>
            <person name="Pauchet Y."/>
            <person name="Pu L.L."/>
            <person name="Pyrousis I."/>
            <person name="Rao X.J."/>
            <person name="Redding A."/>
            <person name="Roesel C."/>
            <person name="Sanchez-Gracia A."/>
            <person name="Schaack S."/>
            <person name="Shukla A."/>
            <person name="Tetreau G."/>
            <person name="Wang Y."/>
            <person name="Xiong G.H."/>
            <person name="Traut W."/>
            <person name="Walsh T.K."/>
            <person name="Worley K.C."/>
            <person name="Wu D."/>
            <person name="Wu W."/>
            <person name="Wu Y.Q."/>
            <person name="Zhang X."/>
            <person name="Zou Z."/>
            <person name="Zucker H."/>
            <person name="Briscoe A.D."/>
            <person name="Burmester T."/>
            <person name="Clem R.J."/>
            <person name="Feyereisen R."/>
            <person name="Grimmelikhuijzen C.J.P."/>
            <person name="Hamodrakas S.J."/>
            <person name="Hansson B.S."/>
            <person name="Huguet E."/>
            <person name="Jermiin L.S."/>
            <person name="Lan Q."/>
            <person name="Lehman H.K."/>
            <person name="Lorenzen M."/>
            <person name="Merzendorfer H."/>
            <person name="Michalopoulos I."/>
            <person name="Morton D.B."/>
            <person name="Muthukrishnan S."/>
            <person name="Oakeshott J.G."/>
            <person name="Palmer W."/>
            <person name="Park Y."/>
            <person name="Passarelli A.L."/>
            <person name="Rozas J."/>
            <person name="Schwartz L.M."/>
            <person name="Smith W."/>
            <person name="Southgate A."/>
            <person name="Vilcinskas A."/>
            <person name="Vogt R."/>
            <person name="Wang P."/>
            <person name="Werren J."/>
            <person name="Yu X.Q."/>
            <person name="Zhou J.J."/>
            <person name="Brown S.J."/>
            <person name="Scherer S.E."/>
            <person name="Richards S."/>
            <person name="Blissard G.W."/>
        </authorList>
    </citation>
    <scope>NUCLEOTIDE SEQUENCE</scope>
</reference>
<keyword evidence="1 2" id="KW-0103">Bromodomain</keyword>
<evidence type="ECO:0000313" key="5">
    <source>
        <dbReference type="EMBL" id="KAG6447504.1"/>
    </source>
</evidence>
<gene>
    <name evidence="5" type="ORF">O3G_MSEX005018</name>
</gene>